<protein>
    <submittedName>
        <fullName evidence="3">Zinc-ribbon domain-containing protein</fullName>
    </submittedName>
</protein>
<feature type="domain" description="Zinc finger/thioredoxin putative" evidence="2">
    <location>
        <begin position="1"/>
        <end position="36"/>
    </location>
</feature>
<dbReference type="RefSeq" id="WP_237383151.1">
    <property type="nucleotide sequence ID" value="NZ_CP071793.1"/>
</dbReference>
<feature type="compositionally biased region" description="Basic and acidic residues" evidence="1">
    <location>
        <begin position="457"/>
        <end position="474"/>
    </location>
</feature>
<evidence type="ECO:0000313" key="3">
    <source>
        <dbReference type="EMBL" id="QTD53051.1"/>
    </source>
</evidence>
<evidence type="ECO:0000256" key="1">
    <source>
        <dbReference type="SAM" id="MobiDB-lite"/>
    </source>
</evidence>
<dbReference type="EMBL" id="CP071793">
    <property type="protein sequence ID" value="QTD53051.1"/>
    <property type="molecule type" value="Genomic_DNA"/>
</dbReference>
<feature type="region of interest" description="Disordered" evidence="1">
    <location>
        <begin position="282"/>
        <end position="523"/>
    </location>
</feature>
<organism evidence="3 4">
    <name type="scientific">Sulfidibacter corallicola</name>
    <dbReference type="NCBI Taxonomy" id="2818388"/>
    <lineage>
        <taxon>Bacteria</taxon>
        <taxon>Pseudomonadati</taxon>
        <taxon>Acidobacteriota</taxon>
        <taxon>Holophagae</taxon>
        <taxon>Acanthopleuribacterales</taxon>
        <taxon>Acanthopleuribacteraceae</taxon>
        <taxon>Sulfidibacter</taxon>
    </lineage>
</organism>
<feature type="region of interest" description="Disordered" evidence="1">
    <location>
        <begin position="45"/>
        <end position="100"/>
    </location>
</feature>
<feature type="region of interest" description="Disordered" evidence="1">
    <location>
        <begin position="140"/>
        <end position="242"/>
    </location>
</feature>
<dbReference type="KEGG" id="scor:J3U87_11370"/>
<keyword evidence="4" id="KW-1185">Reference proteome</keyword>
<gene>
    <name evidence="3" type="ORF">J3U87_11370</name>
</gene>
<dbReference type="InterPro" id="IPR011723">
    <property type="entry name" value="Znf/thioredoxin_put"/>
</dbReference>
<feature type="compositionally biased region" description="Low complexity" evidence="1">
    <location>
        <begin position="58"/>
        <end position="71"/>
    </location>
</feature>
<dbReference type="Pfam" id="PF13717">
    <property type="entry name" value="Zn_ribbon_4"/>
    <property type="match status" value="1"/>
</dbReference>
<name>A0A8A4TVA2_SULCO</name>
<dbReference type="NCBIfam" id="TIGR02098">
    <property type="entry name" value="MJ0042_CXXC"/>
    <property type="match status" value="1"/>
</dbReference>
<proteinExistence type="predicted"/>
<accession>A0A8A4TVA2</accession>
<dbReference type="Proteomes" id="UP000663929">
    <property type="component" value="Chromosome"/>
</dbReference>
<feature type="compositionally biased region" description="Polar residues" evidence="1">
    <location>
        <begin position="157"/>
        <end position="167"/>
    </location>
</feature>
<reference evidence="3" key="1">
    <citation type="submission" date="2021-03" db="EMBL/GenBank/DDBJ databases">
        <title>Acanthopleuribacteraceae sp. M133.</title>
        <authorList>
            <person name="Wang G."/>
        </authorList>
    </citation>
    <scope>NUCLEOTIDE SEQUENCE</scope>
    <source>
        <strain evidence="3">M133</strain>
    </source>
</reference>
<evidence type="ECO:0000259" key="2">
    <source>
        <dbReference type="Pfam" id="PF13717"/>
    </source>
</evidence>
<sequence length="608" mass="64941">MIITCPSCGARYKVKDELITEKGKKVKCKKCTSIFKAFPGDKSVLVSSPKTPVAKPQAAPSTAAPASAGAGIKVKVGGQQPATQPAAPPPTETDAPATVSAQATVRVDRSMLQDYLKQAQNQSLSDKDAATPAPSISAFAQEEDDFTPPEPPKDESATVQIDPNQIAPSHGLDAGSTVAVDRDKLNSLLQQSDLDTGRDTGIDAGSTVAVDRSQLDHMLQKNEPPAAPEPPAENQDAGATLAVDRSQLDAFLKEKGPEDLVQPPTDDAGSTVAVDRSQLDAFLSESGSDPDFGEVGFDESEDEEPFGAPAQDNGDAGATVAVDRSQLDQFLKKAAAEEADTPAPPSFDDFKEEEDPLGDSFGGFGDVKNPVQPSPADTLLPSDDSQDRHEDGEIPEDDTATLAMEPTKRPHEQTQDPLDQAVNFSLDEENEGEEAWKQPTPSPDFPTDEELGIQEDDPFKTVHADEPPNFKDVDASDFGLDQPEPELSPTERAAHLDEAPPPPPADQPSIPLDDAGAGASQGPTFQAWIDDQVYPDLTLESLERWVIEDRLLETDLLAPNGSEDYTRADEVPEVAAFFQKHGKSGTPPEPAPPEKKGFFGWLKSLFKK</sequence>
<dbReference type="AlphaFoldDB" id="A0A8A4TVA2"/>
<feature type="compositionally biased region" description="Acidic residues" evidence="1">
    <location>
        <begin position="296"/>
        <end position="305"/>
    </location>
</feature>
<evidence type="ECO:0000313" key="4">
    <source>
        <dbReference type="Proteomes" id="UP000663929"/>
    </source>
</evidence>
<feature type="compositionally biased region" description="Acidic residues" evidence="1">
    <location>
        <begin position="446"/>
        <end position="456"/>
    </location>
</feature>